<dbReference type="PROSITE" id="PS51257">
    <property type="entry name" value="PROKAR_LIPOPROTEIN"/>
    <property type="match status" value="1"/>
</dbReference>
<dbReference type="Proteomes" id="UP000317624">
    <property type="component" value="Unassembled WGS sequence"/>
</dbReference>
<proteinExistence type="predicted"/>
<sequence>MPKYLLLLALLALGACHSQDSSVPAIVRAAVAQAQRDSAKAARLDRTARYYRDLGQTYEDSATLYHLQSTHVKAQITAADSATLQRFFAGY</sequence>
<dbReference type="RefSeq" id="WP_144850712.1">
    <property type="nucleotide sequence ID" value="NZ_VMRJ01000004.1"/>
</dbReference>
<name>A0A558BT06_9BACT</name>
<organism evidence="2 3">
    <name type="scientific">Hymenobacter setariae</name>
    <dbReference type="NCBI Taxonomy" id="2594794"/>
    <lineage>
        <taxon>Bacteria</taxon>
        <taxon>Pseudomonadati</taxon>
        <taxon>Bacteroidota</taxon>
        <taxon>Cytophagia</taxon>
        <taxon>Cytophagales</taxon>
        <taxon>Hymenobacteraceae</taxon>
        <taxon>Hymenobacter</taxon>
    </lineage>
</organism>
<protein>
    <recommendedName>
        <fullName evidence="4">DUF4398 domain-containing protein</fullName>
    </recommendedName>
</protein>
<evidence type="ECO:0000313" key="2">
    <source>
        <dbReference type="EMBL" id="TVT39644.1"/>
    </source>
</evidence>
<evidence type="ECO:0000313" key="3">
    <source>
        <dbReference type="Proteomes" id="UP000317624"/>
    </source>
</evidence>
<feature type="chain" id="PRO_5035288250" description="DUF4398 domain-containing protein" evidence="1">
    <location>
        <begin position="19"/>
        <end position="91"/>
    </location>
</feature>
<dbReference type="AlphaFoldDB" id="A0A558BT06"/>
<evidence type="ECO:0008006" key="4">
    <source>
        <dbReference type="Google" id="ProtNLM"/>
    </source>
</evidence>
<evidence type="ECO:0000256" key="1">
    <source>
        <dbReference type="SAM" id="SignalP"/>
    </source>
</evidence>
<accession>A0A558BT06</accession>
<comment type="caution">
    <text evidence="2">The sequence shown here is derived from an EMBL/GenBank/DDBJ whole genome shotgun (WGS) entry which is preliminary data.</text>
</comment>
<dbReference type="EMBL" id="VMRJ01000004">
    <property type="protein sequence ID" value="TVT39644.1"/>
    <property type="molecule type" value="Genomic_DNA"/>
</dbReference>
<reference evidence="2 3" key="1">
    <citation type="submission" date="2019-07" db="EMBL/GenBank/DDBJ databases">
        <title>Hymenobacter sp. straun FUR1 Genome sequencing and assembly.</title>
        <authorList>
            <person name="Chhetri G."/>
        </authorList>
    </citation>
    <scope>NUCLEOTIDE SEQUENCE [LARGE SCALE GENOMIC DNA]</scope>
    <source>
        <strain evidence="2 3">Fur1</strain>
    </source>
</reference>
<gene>
    <name evidence="2" type="ORF">FNT36_18560</name>
</gene>
<keyword evidence="3" id="KW-1185">Reference proteome</keyword>
<feature type="signal peptide" evidence="1">
    <location>
        <begin position="1"/>
        <end position="18"/>
    </location>
</feature>
<keyword evidence="1" id="KW-0732">Signal</keyword>